<dbReference type="Gene3D" id="3.40.50.720">
    <property type="entry name" value="NAD(P)-binding Rossmann-like Domain"/>
    <property type="match status" value="1"/>
</dbReference>
<dbReference type="PANTHER" id="PTHR43669:SF3">
    <property type="entry name" value="ALCOHOL DEHYDROGENASE, PUTATIVE (AFU_ORTHOLOGUE AFUA_3G03445)-RELATED"/>
    <property type="match status" value="1"/>
</dbReference>
<accession>A0A0B4X6H9</accession>
<dbReference type="AlphaFoldDB" id="A0A0B4X6H9"/>
<keyword evidence="2" id="KW-0560">Oxidoreductase</keyword>
<dbReference type="SMART" id="SM00822">
    <property type="entry name" value="PKS_KR"/>
    <property type="match status" value="1"/>
</dbReference>
<dbReference type="NCBIfam" id="NF005075">
    <property type="entry name" value="PRK06500.1"/>
    <property type="match status" value="1"/>
</dbReference>
<evidence type="ECO:0000259" key="3">
    <source>
        <dbReference type="SMART" id="SM00822"/>
    </source>
</evidence>
<dbReference type="FunFam" id="3.40.50.720:FF:000084">
    <property type="entry name" value="Short-chain dehydrogenase reductase"/>
    <property type="match status" value="1"/>
</dbReference>
<proteinExistence type="inferred from homology"/>
<dbReference type="Pfam" id="PF13561">
    <property type="entry name" value="adh_short_C2"/>
    <property type="match status" value="1"/>
</dbReference>
<evidence type="ECO:0000256" key="2">
    <source>
        <dbReference type="ARBA" id="ARBA00023002"/>
    </source>
</evidence>
<dbReference type="InterPro" id="IPR057326">
    <property type="entry name" value="KR_dom"/>
</dbReference>
<feature type="domain" description="Ketoreductase" evidence="3">
    <location>
        <begin position="7"/>
        <end position="181"/>
    </location>
</feature>
<dbReference type="InterPro" id="IPR002347">
    <property type="entry name" value="SDR_fam"/>
</dbReference>
<dbReference type="CDD" id="cd05233">
    <property type="entry name" value="SDR_c"/>
    <property type="match status" value="1"/>
</dbReference>
<reference evidence="4 5" key="1">
    <citation type="submission" date="2013-11" db="EMBL/GenBank/DDBJ databases">
        <title>Complete genome sequence of Rhizobium gallicum bv. gallicum R602.</title>
        <authorList>
            <person name="Bustos P."/>
            <person name="Santamaria R.I."/>
            <person name="Lozano L."/>
            <person name="Acosta J.L."/>
            <person name="Ormeno-Orrillo E."/>
            <person name="Rogel M.A."/>
            <person name="Romero D."/>
            <person name="Cevallos M.A."/>
            <person name="Martinez-Romero E."/>
            <person name="Gonzalez V."/>
        </authorList>
    </citation>
    <scope>NUCLEOTIDE SEQUENCE [LARGE SCALE GENOMIC DNA]</scope>
    <source>
        <strain evidence="4 5">R602</strain>
    </source>
</reference>
<dbReference type="PANTHER" id="PTHR43669">
    <property type="entry name" value="5-KETO-D-GLUCONATE 5-REDUCTASE"/>
    <property type="match status" value="1"/>
</dbReference>
<evidence type="ECO:0000256" key="1">
    <source>
        <dbReference type="ARBA" id="ARBA00006484"/>
    </source>
</evidence>
<dbReference type="Proteomes" id="UP000031368">
    <property type="component" value="Chromosome"/>
</dbReference>
<organism evidence="4 5">
    <name type="scientific">Rhizobium gallicum bv. gallicum R602sp</name>
    <dbReference type="NCBI Taxonomy" id="1041138"/>
    <lineage>
        <taxon>Bacteria</taxon>
        <taxon>Pseudomonadati</taxon>
        <taxon>Pseudomonadota</taxon>
        <taxon>Alphaproteobacteria</taxon>
        <taxon>Hyphomicrobiales</taxon>
        <taxon>Rhizobiaceae</taxon>
        <taxon>Rhizobium/Agrobacterium group</taxon>
        <taxon>Rhizobium</taxon>
    </lineage>
</organism>
<dbReference type="KEGG" id="rga:RGR602_CH02830"/>
<dbReference type="InterPro" id="IPR036291">
    <property type="entry name" value="NAD(P)-bd_dom_sf"/>
</dbReference>
<evidence type="ECO:0000313" key="4">
    <source>
        <dbReference type="EMBL" id="AJD42148.1"/>
    </source>
</evidence>
<comment type="similarity">
    <text evidence="1">Belongs to the short-chain dehydrogenases/reductases (SDR) family.</text>
</comment>
<protein>
    <submittedName>
        <fullName evidence="4">Short-chain dehydrogenase/reductase SDR family protein</fullName>
    </submittedName>
</protein>
<dbReference type="EMBL" id="CP006877">
    <property type="protein sequence ID" value="AJD42148.1"/>
    <property type="molecule type" value="Genomic_DNA"/>
</dbReference>
<dbReference type="PRINTS" id="PR00081">
    <property type="entry name" value="GDHRDH"/>
</dbReference>
<dbReference type="GO" id="GO:0016491">
    <property type="term" value="F:oxidoreductase activity"/>
    <property type="evidence" value="ECO:0007669"/>
    <property type="project" value="UniProtKB-KW"/>
</dbReference>
<gene>
    <name evidence="4" type="ORF">RGR602_CH02830</name>
</gene>
<evidence type="ECO:0000313" key="5">
    <source>
        <dbReference type="Proteomes" id="UP000031368"/>
    </source>
</evidence>
<keyword evidence="5" id="KW-1185">Reference proteome</keyword>
<dbReference type="SUPFAM" id="SSF51735">
    <property type="entry name" value="NAD(P)-binding Rossmann-fold domains"/>
    <property type="match status" value="1"/>
</dbReference>
<sequence length="249" mass="25731">MSRLANKTALITGGTSGIGLETARQFIAEGARVAITGSSAASVENTRKEFGDKALVIQSDAGSVEGQKDVARQIEQAFGHLDILFVNAGVAQFGPVEGWTEADFDKSVATNVKGPYFLIQALLPIFAKGAAIVLNISINAHIGMPNSSVYALTKGALLTFATTLSGELIGRGIRVNAVSPGPIATPLYGKLGTSEADSKAMASQIQSQIPAGRFGDAAEVAKTIIFLASDEASYIVGSELIIDGGMSNL</sequence>
<name>A0A0B4X6H9_9HYPH</name>
<dbReference type="RefSeq" id="WP_039845607.1">
    <property type="nucleotide sequence ID" value="NZ_CP006877.1"/>
</dbReference>
<dbReference type="HOGENOM" id="CLU_010194_1_0_5"/>